<dbReference type="InterPro" id="IPR029231">
    <property type="entry name" value="Mfa-like_2"/>
</dbReference>
<organism evidence="1 2">
    <name type="scientific">Candidatus Rikenella faecigallinarum</name>
    <dbReference type="NCBI Taxonomy" id="2838745"/>
    <lineage>
        <taxon>Bacteria</taxon>
        <taxon>Pseudomonadati</taxon>
        <taxon>Bacteroidota</taxon>
        <taxon>Bacteroidia</taxon>
        <taxon>Bacteroidales</taxon>
        <taxon>Rikenellaceae</taxon>
        <taxon>Rikenella</taxon>
    </lineage>
</organism>
<dbReference type="Pfam" id="PF15415">
    <property type="entry name" value="Mfa_like_2"/>
    <property type="match status" value="1"/>
</dbReference>
<dbReference type="EMBL" id="DXHL01000030">
    <property type="protein sequence ID" value="HIW11081.1"/>
    <property type="molecule type" value="Genomic_DNA"/>
</dbReference>
<evidence type="ECO:0000313" key="2">
    <source>
        <dbReference type="Proteomes" id="UP000823926"/>
    </source>
</evidence>
<reference evidence="1" key="2">
    <citation type="submission" date="2021-04" db="EMBL/GenBank/DDBJ databases">
        <authorList>
            <person name="Gilroy R."/>
        </authorList>
    </citation>
    <scope>NUCLEOTIDE SEQUENCE</scope>
    <source>
        <strain evidence="1">ChiBcec15-1070</strain>
    </source>
</reference>
<gene>
    <name evidence="1" type="ORF">H9888_06230</name>
</gene>
<dbReference type="CDD" id="cd13121">
    <property type="entry name" value="BF2867_like_C"/>
    <property type="match status" value="1"/>
</dbReference>
<dbReference type="Gene3D" id="2.60.40.3730">
    <property type="entry name" value="Fimbrillin-like"/>
    <property type="match status" value="1"/>
</dbReference>
<name>A0A9D1QFF7_9BACT</name>
<evidence type="ECO:0000313" key="1">
    <source>
        <dbReference type="EMBL" id="HIW11081.1"/>
    </source>
</evidence>
<reference evidence="1" key="1">
    <citation type="journal article" date="2021" name="PeerJ">
        <title>Extensive microbial diversity within the chicken gut microbiome revealed by metagenomics and culture.</title>
        <authorList>
            <person name="Gilroy R."/>
            <person name="Ravi A."/>
            <person name="Getino M."/>
            <person name="Pursley I."/>
            <person name="Horton D.L."/>
            <person name="Alikhan N.F."/>
            <person name="Baker D."/>
            <person name="Gharbi K."/>
            <person name="Hall N."/>
            <person name="Watson M."/>
            <person name="Adriaenssens E.M."/>
            <person name="Foster-Nyarko E."/>
            <person name="Jarju S."/>
            <person name="Secka A."/>
            <person name="Antonio M."/>
            <person name="Oren A."/>
            <person name="Chaudhuri R.R."/>
            <person name="La Ragione R."/>
            <person name="Hildebrand F."/>
            <person name="Pallen M.J."/>
        </authorList>
    </citation>
    <scope>NUCLEOTIDE SEQUENCE</scope>
    <source>
        <strain evidence="1">ChiBcec15-1070</strain>
    </source>
</reference>
<dbReference type="PROSITE" id="PS51257">
    <property type="entry name" value="PROKAR_LIPOPROTEIN"/>
    <property type="match status" value="1"/>
</dbReference>
<proteinExistence type="predicted"/>
<sequence>MMKVRHSLLFAAALMAVVGCQRRQLVDGRDLSEVCTVRFQGGSIEVQSSSKANLVNLPTGSTVRIVAYQRQSDGQGAPNLGSDTWKATSTYKVIEDGSFVPCLVDDSGVEQSGVAEGMELYNGVYDFYAYSTARKLEADNQTVKGVAHGEDFIGSYLGSQTINRSSSTVNLEFEHECSKLTFSVVPSEDMVCGDLTARKVSLKKMSTTPAADYTIGGDLTPTVGDETSVCELSSFSYIDEQQKGEGAVGSGIFLPKASGTIPADFTVSIDGKEYELSAELPEMAFTKGNNYKFTALVTPRGLELYLKVVSWNEVNIDTDMGGVPEGSVLIRSWDDVQWSTSMGGK</sequence>
<dbReference type="AlphaFoldDB" id="A0A9D1QFF7"/>
<protein>
    <submittedName>
        <fullName evidence="1">Fimbrillin family protein</fullName>
    </submittedName>
</protein>
<dbReference type="Gene3D" id="2.60.40.2630">
    <property type="match status" value="1"/>
</dbReference>
<accession>A0A9D1QFF7</accession>
<dbReference type="Proteomes" id="UP000823926">
    <property type="component" value="Unassembled WGS sequence"/>
</dbReference>
<comment type="caution">
    <text evidence="1">The sequence shown here is derived from an EMBL/GenBank/DDBJ whole genome shotgun (WGS) entry which is preliminary data.</text>
</comment>